<name>A0A161IU21_9SPHN</name>
<proteinExistence type="predicted"/>
<dbReference type="Proteomes" id="UP000059113">
    <property type="component" value="Chromosome"/>
</dbReference>
<gene>
    <name evidence="1" type="ORF">CP97_14634</name>
</gene>
<evidence type="ECO:0000313" key="2">
    <source>
        <dbReference type="Proteomes" id="UP000059113"/>
    </source>
</evidence>
<protein>
    <submittedName>
        <fullName evidence="1">Uncharacterized protein</fullName>
    </submittedName>
</protein>
<reference evidence="1 2" key="1">
    <citation type="journal article" date="2015" name="Int. J. Syst. Evol. Microbiol.">
        <title>Erythrobacter atlanticus sp. nov., a bacterium from ocean sediment able to degrade polycyclic aromatic hydrocarbons.</title>
        <authorList>
            <person name="Zhuang L."/>
            <person name="Liu Y."/>
            <person name="Wang L."/>
            <person name="Wang W."/>
            <person name="Shao Z."/>
        </authorList>
    </citation>
    <scope>NUCLEOTIDE SEQUENCE [LARGE SCALE GENOMIC DNA]</scope>
    <source>
        <strain evidence="2">s21-N3</strain>
    </source>
</reference>
<organism evidence="1 2">
    <name type="scientific">Aurantiacibacter atlanticus</name>
    <dbReference type="NCBI Taxonomy" id="1648404"/>
    <lineage>
        <taxon>Bacteria</taxon>
        <taxon>Pseudomonadati</taxon>
        <taxon>Pseudomonadota</taxon>
        <taxon>Alphaproteobacteria</taxon>
        <taxon>Sphingomonadales</taxon>
        <taxon>Erythrobacteraceae</taxon>
        <taxon>Aurantiacibacter</taxon>
    </lineage>
</organism>
<accession>A0A161IU21</accession>
<evidence type="ECO:0000313" key="1">
    <source>
        <dbReference type="EMBL" id="ANC50320.1"/>
    </source>
</evidence>
<reference evidence="2" key="2">
    <citation type="submission" date="2015-04" db="EMBL/GenBank/DDBJ databases">
        <title>The complete genome sequence of Erythrobacter sp. s21-N3.</title>
        <authorList>
            <person name="Zhuang L."/>
            <person name="Liu Y."/>
            <person name="Shao Z."/>
        </authorList>
    </citation>
    <scope>NUCLEOTIDE SEQUENCE [LARGE SCALE GENOMIC DNA]</scope>
    <source>
        <strain evidence="2">s21-N3</strain>
    </source>
</reference>
<dbReference type="KEGG" id="ery:CP97_14634"/>
<dbReference type="EMBL" id="CP011310">
    <property type="protein sequence ID" value="ANC50320.1"/>
    <property type="molecule type" value="Genomic_DNA"/>
</dbReference>
<keyword evidence="2" id="KW-1185">Reference proteome</keyword>
<dbReference type="AlphaFoldDB" id="A0A161IU21"/>
<sequence>MTSCALAMAGAQARVVATQSAARKRVMLFSINVSEFGDQTRDGGPVAS</sequence>